<dbReference type="GeneID" id="107073042"/>
<dbReference type="Pfam" id="PF09451">
    <property type="entry name" value="ATG27"/>
    <property type="match status" value="1"/>
</dbReference>
<reference evidence="9" key="1">
    <citation type="submission" date="2025-08" db="UniProtKB">
        <authorList>
            <consortium name="RefSeq"/>
        </authorList>
    </citation>
    <scope>IDENTIFICATION</scope>
    <source>
        <tissue evidence="9">Whole body</tissue>
    </source>
</reference>
<evidence type="ECO:0000256" key="6">
    <source>
        <dbReference type="SAM" id="Phobius"/>
    </source>
</evidence>
<name>A0ABM1J8Z4_POLDO</name>
<evidence type="ECO:0000256" key="5">
    <source>
        <dbReference type="ARBA" id="ARBA00023136"/>
    </source>
</evidence>
<evidence type="ECO:0000313" key="9">
    <source>
        <dbReference type="RefSeq" id="XP_015188932.1"/>
    </source>
</evidence>
<accession>A0ABM1J8Z4</accession>
<dbReference type="PANTHER" id="PTHR15071:SF0">
    <property type="entry name" value="MANNOSE 6-PHOSPHATE RECEPTOR-LIKE PROTEIN 1"/>
    <property type="match status" value="1"/>
</dbReference>
<evidence type="ECO:0000313" key="8">
    <source>
        <dbReference type="Proteomes" id="UP000694924"/>
    </source>
</evidence>
<keyword evidence="4 6" id="KW-1133">Transmembrane helix</keyword>
<dbReference type="PANTHER" id="PTHR15071">
    <property type="entry name" value="MANNOSE-6-PHOSPHATE RECEPTOR FAMILY MEMBER"/>
    <property type="match status" value="1"/>
</dbReference>
<sequence>MMFTYSSMFIVFGLFLIIFFDTTSAKCNNIETCTCIVPDNEAKILINIIYKGKPEEKLPHTLYIDYCENIPEKINENELHCTKQNGSFCSNNFHTTKLTELGVVNQTDVQLVSGYNNISVSITYQNFVLRTTVSCCTKCTAQFISNNVTYHVPPMGTINPCKKQLPLATISIGSTLVILFFVFSGLYFIGGAITLRMLRGATGWEMLPNHEFWCDLPSLIRDGITFTFNCCRADSYERI</sequence>
<feature type="signal peptide" evidence="7">
    <location>
        <begin position="1"/>
        <end position="25"/>
    </location>
</feature>
<keyword evidence="5 6" id="KW-0472">Membrane</keyword>
<evidence type="ECO:0000256" key="4">
    <source>
        <dbReference type="ARBA" id="ARBA00022989"/>
    </source>
</evidence>
<evidence type="ECO:0000256" key="3">
    <source>
        <dbReference type="ARBA" id="ARBA00022729"/>
    </source>
</evidence>
<dbReference type="Proteomes" id="UP000694924">
    <property type="component" value="Unplaced"/>
</dbReference>
<keyword evidence="3 7" id="KW-0732">Signal</keyword>
<feature type="transmembrane region" description="Helical" evidence="6">
    <location>
        <begin position="165"/>
        <end position="189"/>
    </location>
</feature>
<keyword evidence="8" id="KW-1185">Reference proteome</keyword>
<evidence type="ECO:0000256" key="2">
    <source>
        <dbReference type="ARBA" id="ARBA00022692"/>
    </source>
</evidence>
<dbReference type="RefSeq" id="XP_015188932.1">
    <property type="nucleotide sequence ID" value="XM_015333446.1"/>
</dbReference>
<proteinExistence type="predicted"/>
<comment type="subcellular location">
    <subcellularLocation>
        <location evidence="1">Membrane</location>
        <topology evidence="1">Single-pass membrane protein</topology>
    </subcellularLocation>
</comment>
<organism evidence="8 9">
    <name type="scientific">Polistes dominula</name>
    <name type="common">European paper wasp</name>
    <name type="synonym">Vespa dominula</name>
    <dbReference type="NCBI Taxonomy" id="743375"/>
    <lineage>
        <taxon>Eukaryota</taxon>
        <taxon>Metazoa</taxon>
        <taxon>Ecdysozoa</taxon>
        <taxon>Arthropoda</taxon>
        <taxon>Hexapoda</taxon>
        <taxon>Insecta</taxon>
        <taxon>Pterygota</taxon>
        <taxon>Neoptera</taxon>
        <taxon>Endopterygota</taxon>
        <taxon>Hymenoptera</taxon>
        <taxon>Apocrita</taxon>
        <taxon>Aculeata</taxon>
        <taxon>Vespoidea</taxon>
        <taxon>Vespidae</taxon>
        <taxon>Polistinae</taxon>
        <taxon>Polistini</taxon>
        <taxon>Polistes</taxon>
    </lineage>
</organism>
<gene>
    <name evidence="9" type="primary">LOC107073042</name>
</gene>
<protein>
    <submittedName>
        <fullName evidence="9">Uncharacterized protein LOC107073042</fullName>
    </submittedName>
</protein>
<feature type="chain" id="PRO_5045075217" evidence="7">
    <location>
        <begin position="26"/>
        <end position="239"/>
    </location>
</feature>
<keyword evidence="2 6" id="KW-0812">Transmembrane</keyword>
<dbReference type="InterPro" id="IPR018939">
    <property type="entry name" value="Autophagy-rel_prot_27"/>
</dbReference>
<evidence type="ECO:0000256" key="1">
    <source>
        <dbReference type="ARBA" id="ARBA00004167"/>
    </source>
</evidence>
<evidence type="ECO:0000256" key="7">
    <source>
        <dbReference type="SAM" id="SignalP"/>
    </source>
</evidence>